<keyword evidence="2" id="KW-1185">Reference proteome</keyword>
<dbReference type="AlphaFoldDB" id="A0AA38F8K9"/>
<dbReference type="Proteomes" id="UP000824469">
    <property type="component" value="Unassembled WGS sequence"/>
</dbReference>
<organism evidence="1 2">
    <name type="scientific">Taxus chinensis</name>
    <name type="common">Chinese yew</name>
    <name type="synonym">Taxus wallichiana var. chinensis</name>
    <dbReference type="NCBI Taxonomy" id="29808"/>
    <lineage>
        <taxon>Eukaryota</taxon>
        <taxon>Viridiplantae</taxon>
        <taxon>Streptophyta</taxon>
        <taxon>Embryophyta</taxon>
        <taxon>Tracheophyta</taxon>
        <taxon>Spermatophyta</taxon>
        <taxon>Pinopsida</taxon>
        <taxon>Pinidae</taxon>
        <taxon>Conifers II</taxon>
        <taxon>Cupressales</taxon>
        <taxon>Taxaceae</taxon>
        <taxon>Taxus</taxon>
    </lineage>
</organism>
<comment type="caution">
    <text evidence="1">The sequence shown here is derived from an EMBL/GenBank/DDBJ whole genome shotgun (WGS) entry which is preliminary data.</text>
</comment>
<feature type="non-terminal residue" evidence="1">
    <location>
        <position position="1"/>
    </location>
</feature>
<evidence type="ECO:0000313" key="1">
    <source>
        <dbReference type="EMBL" id="KAH9292600.1"/>
    </source>
</evidence>
<sequence length="90" mass="10301">VKIERDQLAIERIKWTTEWTQANTNIARLTGAHDALQQASIIVGIEDILVDLMTTIGEEYYYKDLYHEVIPEGHKATPFSKLAISRSRSK</sequence>
<dbReference type="EMBL" id="JAHRHJ020002799">
    <property type="protein sequence ID" value="KAH9292600.1"/>
    <property type="molecule type" value="Genomic_DNA"/>
</dbReference>
<protein>
    <submittedName>
        <fullName evidence="1">Uncharacterized protein</fullName>
    </submittedName>
</protein>
<accession>A0AA38F8K9</accession>
<proteinExistence type="predicted"/>
<feature type="non-terminal residue" evidence="1">
    <location>
        <position position="90"/>
    </location>
</feature>
<reference evidence="1 2" key="1">
    <citation type="journal article" date="2021" name="Nat. Plants">
        <title>The Taxus genome provides insights into paclitaxel biosynthesis.</title>
        <authorList>
            <person name="Xiong X."/>
            <person name="Gou J."/>
            <person name="Liao Q."/>
            <person name="Li Y."/>
            <person name="Zhou Q."/>
            <person name="Bi G."/>
            <person name="Li C."/>
            <person name="Du R."/>
            <person name="Wang X."/>
            <person name="Sun T."/>
            <person name="Guo L."/>
            <person name="Liang H."/>
            <person name="Lu P."/>
            <person name="Wu Y."/>
            <person name="Zhang Z."/>
            <person name="Ro D.K."/>
            <person name="Shang Y."/>
            <person name="Huang S."/>
            <person name="Yan J."/>
        </authorList>
    </citation>
    <scope>NUCLEOTIDE SEQUENCE [LARGE SCALE GENOMIC DNA]</scope>
    <source>
        <strain evidence="1">Ta-2019</strain>
    </source>
</reference>
<name>A0AA38F8K9_TAXCH</name>
<evidence type="ECO:0000313" key="2">
    <source>
        <dbReference type="Proteomes" id="UP000824469"/>
    </source>
</evidence>
<gene>
    <name evidence="1" type="ORF">KI387_042214</name>
</gene>